<organism evidence="3 4">
    <name type="scientific">Gemelliphila asaccharolytica</name>
    <dbReference type="NCBI Taxonomy" id="502393"/>
    <lineage>
        <taxon>Bacteria</taxon>
        <taxon>Bacillati</taxon>
        <taxon>Bacillota</taxon>
        <taxon>Bacilli</taxon>
        <taxon>Bacillales</taxon>
        <taxon>Gemellaceae</taxon>
        <taxon>Gemelliphila</taxon>
    </lineage>
</organism>
<proteinExistence type="predicted"/>
<dbReference type="Proteomes" id="UP000070467">
    <property type="component" value="Unassembled WGS sequence"/>
</dbReference>
<dbReference type="EMBL" id="LSDB01000044">
    <property type="protein sequence ID" value="KXB57523.1"/>
    <property type="molecule type" value="Genomic_DNA"/>
</dbReference>
<comment type="caution">
    <text evidence="3">The sequence shown here is derived from an EMBL/GenBank/DDBJ whole genome shotgun (WGS) entry which is preliminary data.</text>
</comment>
<evidence type="ECO:0000259" key="2">
    <source>
        <dbReference type="SMART" id="SM01095"/>
    </source>
</evidence>
<sequence>MVEKINKTLMESFPLQSVEYVVIHNDAGSKSPLEYIDWLENRDKSLGIAHYYINKDEIVRVVDTYNTAFHTGDFSSNIHSLGYEICQSYSADDINFLKNEDMALIQAVEDMIFYGLDINGETVKVHGEFTNTSCPHRSLHLHGGNIESLKNYFIEKMQYFKTLGNTVEEILENLERKNSPSLESVDDDTLDEIAYEVIRGNYGNGEERKKLLEQNGFDYERVQSRVNDILSS</sequence>
<gene>
    <name evidence="3" type="ORF">HMPREF1871_00859</name>
</gene>
<dbReference type="InterPro" id="IPR002502">
    <property type="entry name" value="Amidase_domain"/>
</dbReference>
<dbReference type="InterPro" id="IPR013168">
    <property type="entry name" value="Cpl_7_lyso_C"/>
</dbReference>
<evidence type="ECO:0000313" key="4">
    <source>
        <dbReference type="Proteomes" id="UP000070467"/>
    </source>
</evidence>
<dbReference type="Gene3D" id="3.40.80.10">
    <property type="entry name" value="Peptidoglycan recognition protein-like"/>
    <property type="match status" value="1"/>
</dbReference>
<dbReference type="Pfam" id="PF08230">
    <property type="entry name" value="CW_7"/>
    <property type="match status" value="1"/>
</dbReference>
<evidence type="ECO:0000259" key="1">
    <source>
        <dbReference type="SMART" id="SM00644"/>
    </source>
</evidence>
<dbReference type="CDD" id="cd06583">
    <property type="entry name" value="PGRP"/>
    <property type="match status" value="1"/>
</dbReference>
<keyword evidence="4" id="KW-1185">Reference proteome</keyword>
<dbReference type="SMART" id="SM01095">
    <property type="entry name" value="Cpl-7"/>
    <property type="match status" value="1"/>
</dbReference>
<accession>A0ABR5TP80</accession>
<reference evidence="3 4" key="1">
    <citation type="submission" date="2016-01" db="EMBL/GenBank/DDBJ databases">
        <authorList>
            <person name="Mitreva M."/>
            <person name="Pepin K.H."/>
            <person name="Mihindukulasuriya K.A."/>
            <person name="Fulton R."/>
            <person name="Fronick C."/>
            <person name="O'Laughlin M."/>
            <person name="Miner T."/>
            <person name="Herter B."/>
            <person name="Rosa B.A."/>
            <person name="Cordes M."/>
            <person name="Tomlinson C."/>
            <person name="Wollam A."/>
            <person name="Palsikar V.B."/>
            <person name="Mardis E.R."/>
            <person name="Wilson R.K."/>
        </authorList>
    </citation>
    <scope>NUCLEOTIDE SEQUENCE [LARGE SCALE GENOMIC DNA]</scope>
    <source>
        <strain evidence="3 4">KA00071</strain>
    </source>
</reference>
<dbReference type="SUPFAM" id="SSF55846">
    <property type="entry name" value="N-acetylmuramoyl-L-alanine amidase-like"/>
    <property type="match status" value="1"/>
</dbReference>
<dbReference type="SMART" id="SM00644">
    <property type="entry name" value="Ami_2"/>
    <property type="match status" value="1"/>
</dbReference>
<dbReference type="InterPro" id="IPR036505">
    <property type="entry name" value="Amidase/PGRP_sf"/>
</dbReference>
<dbReference type="RefSeq" id="WP_066130373.1">
    <property type="nucleotide sequence ID" value="NZ_KQ959893.1"/>
</dbReference>
<protein>
    <submittedName>
        <fullName evidence="3">Cpl-7 lysozyme protein</fullName>
    </submittedName>
</protein>
<dbReference type="Pfam" id="PF01510">
    <property type="entry name" value="Amidase_2"/>
    <property type="match status" value="1"/>
</dbReference>
<feature type="domain" description="Cpl-7 lysozyme C-terminal" evidence="2">
    <location>
        <begin position="190"/>
        <end position="231"/>
    </location>
</feature>
<evidence type="ECO:0000313" key="3">
    <source>
        <dbReference type="EMBL" id="KXB57523.1"/>
    </source>
</evidence>
<feature type="domain" description="N-acetylmuramoyl-L-alanine amidase" evidence="1">
    <location>
        <begin position="8"/>
        <end position="146"/>
    </location>
</feature>
<name>A0ABR5TP80_9BACL</name>